<evidence type="ECO:0000313" key="8">
    <source>
        <dbReference type="Proteomes" id="UP001165652"/>
    </source>
</evidence>
<evidence type="ECO:0000256" key="2">
    <source>
        <dbReference type="ARBA" id="ARBA00022723"/>
    </source>
</evidence>
<dbReference type="InterPro" id="IPR036010">
    <property type="entry name" value="2Fe-2S_ferredoxin-like_sf"/>
</dbReference>
<dbReference type="SUPFAM" id="SSF54292">
    <property type="entry name" value="2Fe-2S ferredoxin-like"/>
    <property type="match status" value="1"/>
</dbReference>
<dbReference type="Pfam" id="PF00111">
    <property type="entry name" value="Fer2"/>
    <property type="match status" value="1"/>
</dbReference>
<accession>A0ABT5JCA1</accession>
<keyword evidence="3" id="KW-0560">Oxidoreductase</keyword>
<dbReference type="InterPro" id="IPR012675">
    <property type="entry name" value="Beta-grasp_dom_sf"/>
</dbReference>
<dbReference type="InterPro" id="IPR006058">
    <property type="entry name" value="2Fe2S_fd_BS"/>
</dbReference>
<evidence type="ECO:0000256" key="5">
    <source>
        <dbReference type="ARBA" id="ARBA00023014"/>
    </source>
</evidence>
<dbReference type="PANTHER" id="PTHR44379:SF8">
    <property type="entry name" value="XANTHINE DEHYDROGENASE IRON-SULFUR-BINDING SUBUNIT XDHC-RELATED"/>
    <property type="match status" value="1"/>
</dbReference>
<keyword evidence="4" id="KW-0408">Iron</keyword>
<dbReference type="PROSITE" id="PS00197">
    <property type="entry name" value="2FE2S_FER_1"/>
    <property type="match status" value="1"/>
</dbReference>
<comment type="caution">
    <text evidence="7">The sequence shown here is derived from an EMBL/GenBank/DDBJ whole genome shotgun (WGS) entry which is preliminary data.</text>
</comment>
<gene>
    <name evidence="7" type="ORF">PQJ73_15765</name>
</gene>
<evidence type="ECO:0000256" key="4">
    <source>
        <dbReference type="ARBA" id="ARBA00023004"/>
    </source>
</evidence>
<dbReference type="Gene3D" id="3.10.20.30">
    <property type="match status" value="1"/>
</dbReference>
<keyword evidence="1" id="KW-0001">2Fe-2S</keyword>
<keyword evidence="5" id="KW-0411">Iron-sulfur</keyword>
<dbReference type="RefSeq" id="WP_272777992.1">
    <property type="nucleotide sequence ID" value="NZ_JAQQLI010000024.1"/>
</dbReference>
<sequence length="166" mass="17283">MTTARITLTINGTATTLDVPVRMTLADALREKARLTGTHVACEHGVCGACTVLVDGLAVRSCLMLAVQADGAAVTTVEGLARDGALSPLQAAFRDHHALQCGFCTPGILTTMHALLTAEPDADEARIRDVLSGNLCRCTGYLPIVEAVLAARDAYRAPDGGPEAAR</sequence>
<protein>
    <submittedName>
        <fullName evidence="7">(2Fe-2S)-binding protein</fullName>
    </submittedName>
</protein>
<keyword evidence="2" id="KW-0479">Metal-binding</keyword>
<dbReference type="InterPro" id="IPR001041">
    <property type="entry name" value="2Fe-2S_ferredoxin-type"/>
</dbReference>
<evidence type="ECO:0000256" key="3">
    <source>
        <dbReference type="ARBA" id="ARBA00023002"/>
    </source>
</evidence>
<dbReference type="SUPFAM" id="SSF47741">
    <property type="entry name" value="CO dehydrogenase ISP C-domain like"/>
    <property type="match status" value="1"/>
</dbReference>
<dbReference type="Proteomes" id="UP001165652">
    <property type="component" value="Unassembled WGS sequence"/>
</dbReference>
<evidence type="ECO:0000313" key="7">
    <source>
        <dbReference type="EMBL" id="MDC7787148.1"/>
    </source>
</evidence>
<dbReference type="Pfam" id="PF01799">
    <property type="entry name" value="Fer2_2"/>
    <property type="match status" value="1"/>
</dbReference>
<keyword evidence="8" id="KW-1185">Reference proteome</keyword>
<reference evidence="7" key="1">
    <citation type="journal article" date="2023" name="Microbiol Resour">
        <title>Genome Sequences of Rhodoplanes serenus and Two Thermotolerant Strains, Rhodoplanes tepidamans and 'Rhodoplanes cryptolactis,' Further Refine the Genus.</title>
        <authorList>
            <person name="Rayyan A.A."/>
            <person name="Kyndt J.A."/>
        </authorList>
    </citation>
    <scope>NUCLEOTIDE SEQUENCE</scope>
    <source>
        <strain evidence="7">DSM 9987</strain>
    </source>
</reference>
<organism evidence="7 8">
    <name type="scientific">Rhodoplanes tepidamans</name>
    <name type="common">Rhodoplanes cryptolactis</name>
    <dbReference type="NCBI Taxonomy" id="200616"/>
    <lineage>
        <taxon>Bacteria</taxon>
        <taxon>Pseudomonadati</taxon>
        <taxon>Pseudomonadota</taxon>
        <taxon>Alphaproteobacteria</taxon>
        <taxon>Hyphomicrobiales</taxon>
        <taxon>Nitrobacteraceae</taxon>
        <taxon>Rhodoplanes</taxon>
    </lineage>
</organism>
<reference evidence="7" key="2">
    <citation type="submission" date="2023-02" db="EMBL/GenBank/DDBJ databases">
        <authorList>
            <person name="Rayyan A."/>
            <person name="Meyer T."/>
            <person name="Kyndt J.A."/>
        </authorList>
    </citation>
    <scope>NUCLEOTIDE SEQUENCE</scope>
    <source>
        <strain evidence="7">DSM 9987</strain>
    </source>
</reference>
<dbReference type="PANTHER" id="PTHR44379">
    <property type="entry name" value="OXIDOREDUCTASE WITH IRON-SULFUR SUBUNIT"/>
    <property type="match status" value="1"/>
</dbReference>
<dbReference type="CDD" id="cd00207">
    <property type="entry name" value="fer2"/>
    <property type="match status" value="1"/>
</dbReference>
<proteinExistence type="predicted"/>
<dbReference type="InterPro" id="IPR002888">
    <property type="entry name" value="2Fe-2S-bd"/>
</dbReference>
<dbReference type="Gene3D" id="1.10.150.120">
    <property type="entry name" value="[2Fe-2S]-binding domain"/>
    <property type="match status" value="1"/>
</dbReference>
<evidence type="ECO:0000256" key="1">
    <source>
        <dbReference type="ARBA" id="ARBA00022714"/>
    </source>
</evidence>
<feature type="domain" description="2Fe-2S ferredoxin-type" evidence="6">
    <location>
        <begin position="4"/>
        <end position="80"/>
    </location>
</feature>
<name>A0ABT5JCA1_RHOTP</name>
<dbReference type="InterPro" id="IPR051452">
    <property type="entry name" value="Diverse_Oxidoreductases"/>
</dbReference>
<dbReference type="InterPro" id="IPR036884">
    <property type="entry name" value="2Fe-2S-bd_dom_sf"/>
</dbReference>
<evidence type="ECO:0000259" key="6">
    <source>
        <dbReference type="PROSITE" id="PS51085"/>
    </source>
</evidence>
<dbReference type="EMBL" id="JAQQLI010000024">
    <property type="protein sequence ID" value="MDC7787148.1"/>
    <property type="molecule type" value="Genomic_DNA"/>
</dbReference>
<dbReference type="PROSITE" id="PS51085">
    <property type="entry name" value="2FE2S_FER_2"/>
    <property type="match status" value="1"/>
</dbReference>